<evidence type="ECO:0000256" key="1">
    <source>
        <dbReference type="SAM" id="Phobius"/>
    </source>
</evidence>
<keyword evidence="2" id="KW-0150">Chloroplast</keyword>
<reference evidence="2" key="1">
    <citation type="journal article" date="2014" name="BMC Genomics">
        <title>A pangenomic analysis of the Nannochloropsis organellar genomes reveals novel genetic variations in key metabolic genes.</title>
        <authorList>
            <person name="Starkenburg S.R."/>
            <person name="Kwon K.J."/>
            <person name="Jha R.K."/>
            <person name="McKay C."/>
            <person name="Jacobs M."/>
            <person name="Chertkov O."/>
            <person name="Twary S."/>
            <person name="Rocap G."/>
            <person name="Cattolico R.A."/>
        </authorList>
    </citation>
    <scope>NUCLEOTIDE SEQUENCE</scope>
    <source>
        <strain evidence="2">CCMP526</strain>
    </source>
</reference>
<dbReference type="EMBL" id="KJ410682">
    <property type="protein sequence ID" value="AHX25113.1"/>
    <property type="molecule type" value="Genomic_DNA"/>
</dbReference>
<keyword evidence="2" id="KW-0934">Plastid</keyword>
<keyword evidence="1" id="KW-1133">Transmembrane helix</keyword>
<evidence type="ECO:0000313" key="2">
    <source>
        <dbReference type="EMBL" id="AHX25113.1"/>
    </source>
</evidence>
<keyword evidence="1" id="KW-0472">Membrane</keyword>
<proteinExistence type="predicted"/>
<geneLocation type="chloroplast" evidence="2"/>
<dbReference type="AlphaFoldDB" id="A0A023PLI1"/>
<organism evidence="2">
    <name type="scientific">Nannochloropsis gaditana</name>
    <dbReference type="NCBI Taxonomy" id="72520"/>
    <lineage>
        <taxon>Eukaryota</taxon>
        <taxon>Sar</taxon>
        <taxon>Stramenopiles</taxon>
        <taxon>Ochrophyta</taxon>
        <taxon>Eustigmatophyceae</taxon>
        <taxon>Eustigmatales</taxon>
        <taxon>Monodopsidaceae</taxon>
        <taxon>Nannochloropsis</taxon>
    </lineage>
</organism>
<gene>
    <name evidence="2" type="primary">petL</name>
    <name evidence="2" type="ORF">Naga00152</name>
</gene>
<sequence length="31" mass="3399">MVIISYYLVLLVFSIATASAVFLGLKLVKLI</sequence>
<accession>A0A023PLI1</accession>
<feature type="transmembrane region" description="Helical" evidence="1">
    <location>
        <begin position="6"/>
        <end position="28"/>
    </location>
</feature>
<keyword evidence="1" id="KW-0812">Transmembrane</keyword>
<protein>
    <submittedName>
        <fullName evidence="2">Cytochrome b6-f complex subunit VI</fullName>
    </submittedName>
</protein>
<name>A0A023PLI1_9STRA</name>